<reference evidence="1 2" key="1">
    <citation type="submission" date="2021-03" db="EMBL/GenBank/DDBJ databases">
        <title>Complete genome of Polaribacter_sp.G4M1.</title>
        <authorList>
            <person name="Jeong S.W."/>
            <person name="Bae J.W."/>
        </authorList>
    </citation>
    <scope>NUCLEOTIDE SEQUENCE [LARGE SCALE GENOMIC DNA]</scope>
    <source>
        <strain evidence="1 2">G4M1</strain>
    </source>
</reference>
<evidence type="ECO:0000313" key="2">
    <source>
        <dbReference type="Proteomes" id="UP000663935"/>
    </source>
</evidence>
<proteinExistence type="predicted"/>
<dbReference type="EMBL" id="CP071795">
    <property type="protein sequence ID" value="QTD37654.1"/>
    <property type="molecule type" value="Genomic_DNA"/>
</dbReference>
<organism evidence="1 2">
    <name type="scientific">Polaribacter batillariae</name>
    <dbReference type="NCBI Taxonomy" id="2808900"/>
    <lineage>
        <taxon>Bacteria</taxon>
        <taxon>Pseudomonadati</taxon>
        <taxon>Bacteroidota</taxon>
        <taxon>Flavobacteriia</taxon>
        <taxon>Flavobacteriales</taxon>
        <taxon>Flavobacteriaceae</taxon>
    </lineage>
</organism>
<dbReference type="RefSeq" id="WP_207971818.1">
    <property type="nucleotide sequence ID" value="NZ_CP071795.1"/>
</dbReference>
<name>A0ABX7SVE9_9FLAO</name>
<sequence>MKVALKKKKLSTGKYSLFIEYYKGTILDENGKTKHNRELKYLIINPKNKSDKFKNKETQELAGKVS</sequence>
<keyword evidence="2" id="KW-1185">Reference proteome</keyword>
<evidence type="ECO:0000313" key="1">
    <source>
        <dbReference type="EMBL" id="QTD37654.1"/>
    </source>
</evidence>
<protein>
    <recommendedName>
        <fullName evidence="3">Arm DNA-binding domain-containing protein</fullName>
    </recommendedName>
</protein>
<accession>A0ABX7SVE9</accession>
<evidence type="ECO:0008006" key="3">
    <source>
        <dbReference type="Google" id="ProtNLM"/>
    </source>
</evidence>
<dbReference type="Proteomes" id="UP000663935">
    <property type="component" value="Chromosome"/>
</dbReference>
<gene>
    <name evidence="1" type="ORF">JL193_16555</name>
</gene>